<dbReference type="GO" id="GO:0015095">
    <property type="term" value="F:magnesium ion transmembrane transporter activity"/>
    <property type="evidence" value="ECO:0007669"/>
    <property type="project" value="TreeGrafter"/>
</dbReference>
<feature type="transmembrane region" description="Helical" evidence="2">
    <location>
        <begin position="309"/>
        <end position="327"/>
    </location>
</feature>
<keyword evidence="5" id="KW-1185">Reference proteome</keyword>
<keyword evidence="2" id="KW-0472">Membrane</keyword>
<keyword evidence="2" id="KW-0406">Ion transport</keyword>
<evidence type="ECO:0000256" key="2">
    <source>
        <dbReference type="RuleBase" id="RU366041"/>
    </source>
</evidence>
<keyword evidence="2" id="KW-0813">Transport</keyword>
<keyword evidence="3" id="KW-0175">Coiled coil</keyword>
<evidence type="ECO:0000256" key="3">
    <source>
        <dbReference type="SAM" id="Coils"/>
    </source>
</evidence>
<feature type="coiled-coil region" evidence="3">
    <location>
        <begin position="177"/>
        <end position="204"/>
    </location>
</feature>
<sequence length="363" mass="41704">MTSIVRKTSISPRNTWIKFDNNGHSSLLDVDKYELMRQVRVDARDLRILDPILAYPSAILGREEVIVLNLEHIKAIITAKEVFLLDPTDEDVVPVVRELQRRLFIIDTNQGDDQNNTSLEVEVDEDDESPFEIRALEIFLEAICSFLDARVADLEMDTYPTLDELTTMISGQNLDKIRKLKSKITRLTARVQKVREEIEHLMDDDEDMADLYLSRKLVSALSPISDSGASSPTTKSKSVATYLRDENDVDEIEMLLEAYYMQIDGTLDRLYTLRGYIDDTEDYMNIQIDNHRNQLIQLELFLNSGELSLAFYSLVTGVLGMNIQYSWQKKHDYMFKWVCIFTAIASISMFLVIVAHARKKGLV</sequence>
<keyword evidence="2" id="KW-0812">Transmembrane</keyword>
<dbReference type="Gramene" id="Psat6g102840.1">
    <property type="protein sequence ID" value="Psat6g102840.1.cds"/>
    <property type="gene ID" value="Psat6g102840"/>
</dbReference>
<evidence type="ECO:0000256" key="1">
    <source>
        <dbReference type="ARBA" id="ARBA00007535"/>
    </source>
</evidence>
<keyword evidence="2" id="KW-1133">Transmembrane helix</keyword>
<dbReference type="Pfam" id="PF22099">
    <property type="entry name" value="MRS2-like"/>
    <property type="match status" value="1"/>
</dbReference>
<dbReference type="FunFam" id="1.20.58.340:FF:000024">
    <property type="entry name" value="Magnesium transporter MRS2-5"/>
    <property type="match status" value="1"/>
</dbReference>
<dbReference type="EMBL" id="JAMSHJ010000006">
    <property type="protein sequence ID" value="KAI5397356.1"/>
    <property type="molecule type" value="Genomic_DNA"/>
</dbReference>
<dbReference type="CDD" id="cd12823">
    <property type="entry name" value="Mrs2_Mfm1p-like"/>
    <property type="match status" value="1"/>
</dbReference>
<dbReference type="FunFam" id="2.40.128.330:FF:000001">
    <property type="entry name" value="Magnesium transporter MRS2-1"/>
    <property type="match status" value="1"/>
</dbReference>
<comment type="similarity">
    <text evidence="1 2">Belongs to the CorA metal ion transporter (MIT) (TC 1.A.35.5) family.</text>
</comment>
<dbReference type="InterPro" id="IPR039204">
    <property type="entry name" value="MRS2-like"/>
</dbReference>
<protein>
    <recommendedName>
        <fullName evidence="2">Magnesium transporter</fullName>
    </recommendedName>
</protein>
<dbReference type="PANTHER" id="PTHR13890:SF31">
    <property type="entry name" value="MAGNESIUM TRANSPORTER MRS2-2-RELATED"/>
    <property type="match status" value="1"/>
</dbReference>
<dbReference type="Gene3D" id="1.20.58.340">
    <property type="entry name" value="Magnesium transport protein CorA, transmembrane region"/>
    <property type="match status" value="1"/>
</dbReference>
<comment type="subcellular location">
    <subcellularLocation>
        <location evidence="2">Membrane</location>
        <topology evidence="2">Multi-pass membrane protein</topology>
    </subcellularLocation>
</comment>
<name>A0A9D5A709_PEA</name>
<keyword evidence="2" id="KW-0460">Magnesium</keyword>
<dbReference type="PANTHER" id="PTHR13890">
    <property type="entry name" value="RNA SPLICING PROTEIN MRS2, MITOCHONDRIAL"/>
    <property type="match status" value="1"/>
</dbReference>
<dbReference type="Gramene" id="Psat06G0324700-T1">
    <property type="protein sequence ID" value="KAI5397356.1"/>
    <property type="gene ID" value="KIW84_063247"/>
</dbReference>
<dbReference type="OrthoDB" id="1404457at2759"/>
<dbReference type="AlphaFoldDB" id="A0A9D5A709"/>
<dbReference type="GO" id="GO:0016020">
    <property type="term" value="C:membrane"/>
    <property type="evidence" value="ECO:0007669"/>
    <property type="project" value="UniProtKB-SubCell"/>
</dbReference>
<dbReference type="Gene3D" id="2.40.128.330">
    <property type="match status" value="1"/>
</dbReference>
<accession>A0A9D5A709</accession>
<organism evidence="4 5">
    <name type="scientific">Pisum sativum</name>
    <name type="common">Garden pea</name>
    <name type="synonym">Lathyrus oleraceus</name>
    <dbReference type="NCBI Taxonomy" id="3888"/>
    <lineage>
        <taxon>Eukaryota</taxon>
        <taxon>Viridiplantae</taxon>
        <taxon>Streptophyta</taxon>
        <taxon>Embryophyta</taxon>
        <taxon>Tracheophyta</taxon>
        <taxon>Spermatophyta</taxon>
        <taxon>Magnoliopsida</taxon>
        <taxon>eudicotyledons</taxon>
        <taxon>Gunneridae</taxon>
        <taxon>Pentapetalae</taxon>
        <taxon>rosids</taxon>
        <taxon>fabids</taxon>
        <taxon>Fabales</taxon>
        <taxon>Fabaceae</taxon>
        <taxon>Papilionoideae</taxon>
        <taxon>50 kb inversion clade</taxon>
        <taxon>NPAAA clade</taxon>
        <taxon>Hologalegina</taxon>
        <taxon>IRL clade</taxon>
        <taxon>Fabeae</taxon>
        <taxon>Lathyrus</taxon>
    </lineage>
</organism>
<feature type="transmembrane region" description="Helical" evidence="2">
    <location>
        <begin position="333"/>
        <end position="355"/>
    </location>
</feature>
<evidence type="ECO:0000313" key="4">
    <source>
        <dbReference type="EMBL" id="KAI5397356.1"/>
    </source>
</evidence>
<dbReference type="Proteomes" id="UP001058974">
    <property type="component" value="Chromosome 6"/>
</dbReference>
<gene>
    <name evidence="4" type="ORF">KIW84_063247</name>
</gene>
<comment type="function">
    <text evidence="2">Magnesium transporter that may mediate the influx of magnesium.</text>
</comment>
<evidence type="ECO:0000313" key="5">
    <source>
        <dbReference type="Proteomes" id="UP001058974"/>
    </source>
</evidence>
<comment type="caution">
    <text evidence="4">The sequence shown here is derived from an EMBL/GenBank/DDBJ whole genome shotgun (WGS) entry which is preliminary data.</text>
</comment>
<proteinExistence type="inferred from homology"/>
<reference evidence="4 5" key="1">
    <citation type="journal article" date="2022" name="Nat. Genet.">
        <title>Improved pea reference genome and pan-genome highlight genomic features and evolutionary characteristics.</title>
        <authorList>
            <person name="Yang T."/>
            <person name="Liu R."/>
            <person name="Luo Y."/>
            <person name="Hu S."/>
            <person name="Wang D."/>
            <person name="Wang C."/>
            <person name="Pandey M.K."/>
            <person name="Ge S."/>
            <person name="Xu Q."/>
            <person name="Li N."/>
            <person name="Li G."/>
            <person name="Huang Y."/>
            <person name="Saxena R.K."/>
            <person name="Ji Y."/>
            <person name="Li M."/>
            <person name="Yan X."/>
            <person name="He Y."/>
            <person name="Liu Y."/>
            <person name="Wang X."/>
            <person name="Xiang C."/>
            <person name="Varshney R.K."/>
            <person name="Ding H."/>
            <person name="Gao S."/>
            <person name="Zong X."/>
        </authorList>
    </citation>
    <scope>NUCLEOTIDE SEQUENCE [LARGE SCALE GENOMIC DNA]</scope>
    <source>
        <strain evidence="4 5">cv. Zhongwan 6</strain>
    </source>
</reference>